<dbReference type="InterPro" id="IPR009921">
    <property type="entry name" value="YehS-like"/>
</dbReference>
<proteinExistence type="predicted"/>
<accession>A0ABT7DVN8</accession>
<organism evidence="1 2">
    <name type="scientific">Parachitinimonas caeni</name>
    <dbReference type="NCBI Taxonomy" id="3031301"/>
    <lineage>
        <taxon>Bacteria</taxon>
        <taxon>Pseudomonadati</taxon>
        <taxon>Pseudomonadota</taxon>
        <taxon>Betaproteobacteria</taxon>
        <taxon>Neisseriales</taxon>
        <taxon>Chitinibacteraceae</taxon>
        <taxon>Parachitinimonas</taxon>
    </lineage>
</organism>
<dbReference type="PANTHER" id="PTHR37805">
    <property type="entry name" value="CYTOPLASMIC PROTEIN-RELATED"/>
    <property type="match status" value="1"/>
</dbReference>
<reference evidence="1" key="1">
    <citation type="submission" date="2023-03" db="EMBL/GenBank/DDBJ databases">
        <title>Chitinimonas shenzhenensis gen. nov., sp. nov., a novel member of family Burkholderiaceae isolated from activated sludge collected in Shen Zhen, China.</title>
        <authorList>
            <person name="Wang X."/>
        </authorList>
    </citation>
    <scope>NUCLEOTIDE SEQUENCE</scope>
    <source>
        <strain evidence="1">DQS-5</strain>
    </source>
</reference>
<dbReference type="Proteomes" id="UP001172778">
    <property type="component" value="Unassembled WGS sequence"/>
</dbReference>
<evidence type="ECO:0000313" key="1">
    <source>
        <dbReference type="EMBL" id="MDK2124064.1"/>
    </source>
</evidence>
<dbReference type="PANTHER" id="PTHR37805:SF1">
    <property type="entry name" value="CYTOPLASMIC PROTEIN"/>
    <property type="match status" value="1"/>
</dbReference>
<dbReference type="Pfam" id="PF07308">
    <property type="entry name" value="DUF1456"/>
    <property type="match status" value="2"/>
</dbReference>
<name>A0ABT7DVN8_9NEIS</name>
<keyword evidence="2" id="KW-1185">Reference proteome</keyword>
<gene>
    <name evidence="1" type="ORF">PZA18_08395</name>
</gene>
<sequence>MAAAHNRVNNDVLRAVRYMLDLSDVKVVDLFKLADCIVSKEEVLAFQKREDEDGFIECSDELLARFLDGLIYFRRGKDESRPAIPLELPLYNNAILKKLRVAFELKEEDLLLIMQSVDFRISKPELSAFFRSPDHKNYRRCGDQFLRNFLKGLTLRLRP</sequence>
<dbReference type="RefSeq" id="WP_284100367.1">
    <property type="nucleotide sequence ID" value="NZ_JARRAF010000007.1"/>
</dbReference>
<protein>
    <submittedName>
        <fullName evidence="1">DUF1456 family protein</fullName>
    </submittedName>
</protein>
<comment type="caution">
    <text evidence="1">The sequence shown here is derived from an EMBL/GenBank/DDBJ whole genome shotgun (WGS) entry which is preliminary data.</text>
</comment>
<evidence type="ECO:0000313" key="2">
    <source>
        <dbReference type="Proteomes" id="UP001172778"/>
    </source>
</evidence>
<dbReference type="EMBL" id="JARRAF010000007">
    <property type="protein sequence ID" value="MDK2124064.1"/>
    <property type="molecule type" value="Genomic_DNA"/>
</dbReference>